<organism evidence="1 2">
    <name type="scientific">Thelephora ganbajun</name>
    <name type="common">Ganba fungus</name>
    <dbReference type="NCBI Taxonomy" id="370292"/>
    <lineage>
        <taxon>Eukaryota</taxon>
        <taxon>Fungi</taxon>
        <taxon>Dikarya</taxon>
        <taxon>Basidiomycota</taxon>
        <taxon>Agaricomycotina</taxon>
        <taxon>Agaricomycetes</taxon>
        <taxon>Thelephorales</taxon>
        <taxon>Thelephoraceae</taxon>
        <taxon>Thelephora</taxon>
    </lineage>
</organism>
<dbReference type="EMBL" id="MU118017">
    <property type="protein sequence ID" value="KAF9648239.1"/>
    <property type="molecule type" value="Genomic_DNA"/>
</dbReference>
<reference evidence="1" key="2">
    <citation type="journal article" date="2020" name="Nat. Commun.">
        <title>Large-scale genome sequencing of mycorrhizal fungi provides insights into the early evolution of symbiotic traits.</title>
        <authorList>
            <person name="Miyauchi S."/>
            <person name="Kiss E."/>
            <person name="Kuo A."/>
            <person name="Drula E."/>
            <person name="Kohler A."/>
            <person name="Sanchez-Garcia M."/>
            <person name="Morin E."/>
            <person name="Andreopoulos B."/>
            <person name="Barry K.W."/>
            <person name="Bonito G."/>
            <person name="Buee M."/>
            <person name="Carver A."/>
            <person name="Chen C."/>
            <person name="Cichocki N."/>
            <person name="Clum A."/>
            <person name="Culley D."/>
            <person name="Crous P.W."/>
            <person name="Fauchery L."/>
            <person name="Girlanda M."/>
            <person name="Hayes R.D."/>
            <person name="Keri Z."/>
            <person name="LaButti K."/>
            <person name="Lipzen A."/>
            <person name="Lombard V."/>
            <person name="Magnuson J."/>
            <person name="Maillard F."/>
            <person name="Murat C."/>
            <person name="Nolan M."/>
            <person name="Ohm R.A."/>
            <person name="Pangilinan J."/>
            <person name="Pereira M.F."/>
            <person name="Perotto S."/>
            <person name="Peter M."/>
            <person name="Pfister S."/>
            <person name="Riley R."/>
            <person name="Sitrit Y."/>
            <person name="Stielow J.B."/>
            <person name="Szollosi G."/>
            <person name="Zifcakova L."/>
            <person name="Stursova M."/>
            <person name="Spatafora J.W."/>
            <person name="Tedersoo L."/>
            <person name="Vaario L.M."/>
            <person name="Yamada A."/>
            <person name="Yan M."/>
            <person name="Wang P."/>
            <person name="Xu J."/>
            <person name="Bruns T."/>
            <person name="Baldrian P."/>
            <person name="Vilgalys R."/>
            <person name="Dunand C."/>
            <person name="Henrissat B."/>
            <person name="Grigoriev I.V."/>
            <person name="Hibbett D."/>
            <person name="Nagy L.G."/>
            <person name="Martin F.M."/>
        </authorList>
    </citation>
    <scope>NUCLEOTIDE SEQUENCE</scope>
    <source>
        <strain evidence="1">P2</strain>
    </source>
</reference>
<keyword evidence="2" id="KW-1185">Reference proteome</keyword>
<sequence length="529" mass="58193">MSDYKASKEAFVSGMTGSSITHINVVSAVALSSIALYSALRSRLPPSKSLIFPAEWLLLVAPLLLSMTLFANSPGILSLILLFPTVLLMLVPRRESGTPLPSNLRSPSPNRTPYAPTPPHGQQSPIVQLPALTTYRAHMILMTVLSILAVDFPVFPRSLAKCETYGVSLMDLGVGSFVFSQGIVSAIPIIKSPDHLSSPLKPKIIRVLRKSLPIWVLGFLRLIVVKLSDYPEHGSEYGTHWNFFFTMGTLPILEVLLHPILPFAPVSMIAIAIALSHQVALSVAGWREFVLFAPRTNLLSANKEGIVSLFGYLAIHLLGLSTGTMILPPSPSYFRRQQLETLKARSRRDSNAGLATPSGTSPQREDDKAATELAAYAILWWTFLGLSSFLASVAGVSRRLVNLPYILWVAAFNTSFILAYFLLDLFFFPSPLYKSIYSPTSKLKVPKERRKFPTETQNPPVKDAPVLLQATNQNGISVFLLANVGTGFVNLAFPTMYMNDVSAMVILSVYSIGVCLFAWMTRGRRLWKL</sequence>
<accession>A0ACB6ZFA6</accession>
<reference evidence="1" key="1">
    <citation type="submission" date="2019-10" db="EMBL/GenBank/DDBJ databases">
        <authorList>
            <consortium name="DOE Joint Genome Institute"/>
            <person name="Kuo A."/>
            <person name="Miyauchi S."/>
            <person name="Kiss E."/>
            <person name="Drula E."/>
            <person name="Kohler A."/>
            <person name="Sanchez-Garcia M."/>
            <person name="Andreopoulos B."/>
            <person name="Barry K.W."/>
            <person name="Bonito G."/>
            <person name="Buee M."/>
            <person name="Carver A."/>
            <person name="Chen C."/>
            <person name="Cichocki N."/>
            <person name="Clum A."/>
            <person name="Culley D."/>
            <person name="Crous P.W."/>
            <person name="Fauchery L."/>
            <person name="Girlanda M."/>
            <person name="Hayes R."/>
            <person name="Keri Z."/>
            <person name="Labutti K."/>
            <person name="Lipzen A."/>
            <person name="Lombard V."/>
            <person name="Magnuson J."/>
            <person name="Maillard F."/>
            <person name="Morin E."/>
            <person name="Murat C."/>
            <person name="Nolan M."/>
            <person name="Ohm R."/>
            <person name="Pangilinan J."/>
            <person name="Pereira M."/>
            <person name="Perotto S."/>
            <person name="Peter M."/>
            <person name="Riley R."/>
            <person name="Sitrit Y."/>
            <person name="Stielow B."/>
            <person name="Szollosi G."/>
            <person name="Zifcakova L."/>
            <person name="Stursova M."/>
            <person name="Spatafora J.W."/>
            <person name="Tedersoo L."/>
            <person name="Vaario L.-M."/>
            <person name="Yamada A."/>
            <person name="Yan M."/>
            <person name="Wang P."/>
            <person name="Xu J."/>
            <person name="Bruns T."/>
            <person name="Baldrian P."/>
            <person name="Vilgalys R."/>
            <person name="Henrissat B."/>
            <person name="Grigoriev I.V."/>
            <person name="Hibbett D."/>
            <person name="Nagy L.G."/>
            <person name="Martin F.M."/>
        </authorList>
    </citation>
    <scope>NUCLEOTIDE SEQUENCE</scope>
    <source>
        <strain evidence="1">P2</strain>
    </source>
</reference>
<protein>
    <submittedName>
        <fullName evidence="1">GWT1-domain-containing protein</fullName>
    </submittedName>
</protein>
<evidence type="ECO:0000313" key="1">
    <source>
        <dbReference type="EMBL" id="KAF9648239.1"/>
    </source>
</evidence>
<evidence type="ECO:0000313" key="2">
    <source>
        <dbReference type="Proteomes" id="UP000886501"/>
    </source>
</evidence>
<gene>
    <name evidence="1" type="ORF">BDM02DRAFT_3096860</name>
</gene>
<comment type="caution">
    <text evidence="1">The sequence shown here is derived from an EMBL/GenBank/DDBJ whole genome shotgun (WGS) entry which is preliminary data.</text>
</comment>
<name>A0ACB6ZFA6_THEGA</name>
<dbReference type="Proteomes" id="UP000886501">
    <property type="component" value="Unassembled WGS sequence"/>
</dbReference>
<proteinExistence type="predicted"/>